<gene>
    <name evidence="1" type="ORF">ENO36_04500</name>
</gene>
<dbReference type="EMBL" id="DSFE01000094">
    <property type="protein sequence ID" value="HEU98094.1"/>
    <property type="molecule type" value="Genomic_DNA"/>
</dbReference>
<reference evidence="1" key="1">
    <citation type="journal article" date="2020" name="mSystems">
        <title>Genome- and Community-Level Interaction Insights into Carbon Utilization and Element Cycling Functions of Hydrothermarchaeota in Hydrothermal Sediment.</title>
        <authorList>
            <person name="Zhou Z."/>
            <person name="Liu Y."/>
            <person name="Xu W."/>
            <person name="Pan J."/>
            <person name="Luo Z.H."/>
            <person name="Li M."/>
        </authorList>
    </citation>
    <scope>NUCLEOTIDE SEQUENCE [LARGE SCALE GENOMIC DNA]</scope>
    <source>
        <strain evidence="1">SpSt-1259</strain>
    </source>
</reference>
<evidence type="ECO:0000313" key="1">
    <source>
        <dbReference type="EMBL" id="HEU98094.1"/>
    </source>
</evidence>
<sequence>MFTLGLDASRQLIEVLKDEDPKEECIESVFSPQIRELPMGTVGTVVTESPLAHAIVSTGAKCIVTLSPTIFDSELASISVFLEKRFAFFRAYSFEGKRIVFKLPESKMGDCSAFLSDPNFPTGKALGENNLKSLIDIFNFLIIDATSSFMSKDAIGSPVSREHAEILLKDYGERTALILRLHDMFKTGRYPAYMILSGSSRFLETFLTLAGWKRNGISCGYRKVLEAIYREGKLKTHAEKLMNESQKVRSLLAKNGWEVFDSDVPYFLARGGKDIPPNAEIFEVKTFLGFPRDVKLFFPSDDPVL</sequence>
<dbReference type="AlphaFoldDB" id="A0A7C2YST1"/>
<organism evidence="1">
    <name type="scientific">Fervidicoccus fontis</name>
    <dbReference type="NCBI Taxonomy" id="683846"/>
    <lineage>
        <taxon>Archaea</taxon>
        <taxon>Thermoproteota</taxon>
        <taxon>Thermoprotei</taxon>
        <taxon>Fervidicoccales</taxon>
        <taxon>Fervidicoccaceae</taxon>
        <taxon>Fervidicoccus</taxon>
    </lineage>
</organism>
<accession>A0A7C2YST1</accession>
<protein>
    <submittedName>
        <fullName evidence="1">Uncharacterized protein</fullName>
    </submittedName>
</protein>
<proteinExistence type="predicted"/>
<comment type="caution">
    <text evidence="1">The sequence shown here is derived from an EMBL/GenBank/DDBJ whole genome shotgun (WGS) entry which is preliminary data.</text>
</comment>
<dbReference type="Proteomes" id="UP000885664">
    <property type="component" value="Unassembled WGS sequence"/>
</dbReference>
<name>A0A7C2YST1_9CREN</name>